<reference evidence="2" key="1">
    <citation type="submission" date="2023-05" db="EMBL/GenBank/DDBJ databases">
        <authorList>
            <person name="Stuckert A."/>
        </authorList>
    </citation>
    <scope>NUCLEOTIDE SEQUENCE</scope>
</reference>
<evidence type="ECO:0000256" key="1">
    <source>
        <dbReference type="SAM" id="SignalP"/>
    </source>
</evidence>
<dbReference type="EMBL" id="CATNWA010004943">
    <property type="protein sequence ID" value="CAI9549015.1"/>
    <property type="molecule type" value="Genomic_DNA"/>
</dbReference>
<feature type="signal peptide" evidence="1">
    <location>
        <begin position="1"/>
        <end position="22"/>
    </location>
</feature>
<accession>A0ABN9BNF7</accession>
<dbReference type="Proteomes" id="UP001162483">
    <property type="component" value="Unassembled WGS sequence"/>
</dbReference>
<sequence>MLRYVFGLSLWIVLCFIKDVEPVKCTINITESKSSAQYLYVKWSSPGITCNFSLTCSSSNFWQTTCNPIQKNNDTYECTQLGLEAGTVYDITIEAQQDGETKNFTNKQTLFLHQNLR</sequence>
<feature type="chain" id="PRO_5047277955" description="Fibronectin type-III domain-containing protein" evidence="1">
    <location>
        <begin position="23"/>
        <end position="117"/>
    </location>
</feature>
<evidence type="ECO:0000313" key="2">
    <source>
        <dbReference type="EMBL" id="CAI9549015.1"/>
    </source>
</evidence>
<protein>
    <recommendedName>
        <fullName evidence="4">Fibronectin type-III domain-containing protein</fullName>
    </recommendedName>
</protein>
<keyword evidence="1" id="KW-0732">Signal</keyword>
<dbReference type="SUPFAM" id="SSF49265">
    <property type="entry name" value="Fibronectin type III"/>
    <property type="match status" value="1"/>
</dbReference>
<name>A0ABN9BNF7_9NEOB</name>
<dbReference type="InterPro" id="IPR036116">
    <property type="entry name" value="FN3_sf"/>
</dbReference>
<organism evidence="2 3">
    <name type="scientific">Staurois parvus</name>
    <dbReference type="NCBI Taxonomy" id="386267"/>
    <lineage>
        <taxon>Eukaryota</taxon>
        <taxon>Metazoa</taxon>
        <taxon>Chordata</taxon>
        <taxon>Craniata</taxon>
        <taxon>Vertebrata</taxon>
        <taxon>Euteleostomi</taxon>
        <taxon>Amphibia</taxon>
        <taxon>Batrachia</taxon>
        <taxon>Anura</taxon>
        <taxon>Neobatrachia</taxon>
        <taxon>Ranoidea</taxon>
        <taxon>Ranidae</taxon>
        <taxon>Staurois</taxon>
    </lineage>
</organism>
<evidence type="ECO:0000313" key="3">
    <source>
        <dbReference type="Proteomes" id="UP001162483"/>
    </source>
</evidence>
<comment type="caution">
    <text evidence="2">The sequence shown here is derived from an EMBL/GenBank/DDBJ whole genome shotgun (WGS) entry which is preliminary data.</text>
</comment>
<proteinExistence type="predicted"/>
<keyword evidence="3" id="KW-1185">Reference proteome</keyword>
<evidence type="ECO:0008006" key="4">
    <source>
        <dbReference type="Google" id="ProtNLM"/>
    </source>
</evidence>
<gene>
    <name evidence="2" type="ORF">SPARVUS_LOCUS3268547</name>
</gene>